<dbReference type="PROSITE" id="PS50887">
    <property type="entry name" value="GGDEF"/>
    <property type="match status" value="1"/>
</dbReference>
<dbReference type="Proteomes" id="UP000237068">
    <property type="component" value="Unassembled WGS sequence"/>
</dbReference>
<dbReference type="InterPro" id="IPR029787">
    <property type="entry name" value="Nucleotide_cyclase"/>
</dbReference>
<name>A0A2S4AKV1_STUST</name>
<dbReference type="GO" id="GO:0005886">
    <property type="term" value="C:plasma membrane"/>
    <property type="evidence" value="ECO:0007669"/>
    <property type="project" value="UniProtKB-SubCell"/>
</dbReference>
<dbReference type="InterPro" id="IPR050469">
    <property type="entry name" value="Diguanylate_Cyclase"/>
</dbReference>
<reference evidence="8 9" key="1">
    <citation type="submission" date="2018-01" db="EMBL/GenBank/DDBJ databases">
        <title>Denitrification phenotypes of diverse strains of Pseudomonas stutzeri.</title>
        <authorList>
            <person name="Milligan D.A."/>
            <person name="Bergaust L."/>
            <person name="Bakken L.R."/>
            <person name="Frostegard A."/>
        </authorList>
    </citation>
    <scope>NUCLEOTIDE SEQUENCE [LARGE SCALE GENOMIC DNA]</scope>
    <source>
        <strain evidence="8 9">24a13</strain>
    </source>
</reference>
<evidence type="ECO:0000313" key="8">
    <source>
        <dbReference type="EMBL" id="POH82103.1"/>
    </source>
</evidence>
<keyword evidence="5" id="KW-0175">Coiled coil</keyword>
<evidence type="ECO:0000256" key="1">
    <source>
        <dbReference type="ARBA" id="ARBA00001946"/>
    </source>
</evidence>
<feature type="region of interest" description="Disordered" evidence="6">
    <location>
        <begin position="244"/>
        <end position="264"/>
    </location>
</feature>
<dbReference type="PANTHER" id="PTHR45138">
    <property type="entry name" value="REGULATORY COMPONENTS OF SENSORY TRANSDUCTION SYSTEM"/>
    <property type="match status" value="1"/>
</dbReference>
<accession>A0A2S4AKV1</accession>
<dbReference type="FunFam" id="3.30.70.270:FF:000001">
    <property type="entry name" value="Diguanylate cyclase domain protein"/>
    <property type="match status" value="1"/>
</dbReference>
<evidence type="ECO:0000256" key="3">
    <source>
        <dbReference type="ARBA" id="ARBA00012528"/>
    </source>
</evidence>
<dbReference type="EC" id="2.7.7.65" evidence="3"/>
<dbReference type="NCBIfam" id="TIGR00254">
    <property type="entry name" value="GGDEF"/>
    <property type="match status" value="1"/>
</dbReference>
<protein>
    <recommendedName>
        <fullName evidence="3">diguanylate cyclase</fullName>
        <ecNumber evidence="3">2.7.7.65</ecNumber>
    </recommendedName>
</protein>
<evidence type="ECO:0000256" key="6">
    <source>
        <dbReference type="SAM" id="MobiDB-lite"/>
    </source>
</evidence>
<gene>
    <name evidence="8" type="ORF">CXK91_16075</name>
</gene>
<feature type="coiled-coil region" evidence="5">
    <location>
        <begin position="5"/>
        <end position="36"/>
    </location>
</feature>
<comment type="caution">
    <text evidence="8">The sequence shown here is derived from an EMBL/GenBank/DDBJ whole genome shotgun (WGS) entry which is preliminary data.</text>
</comment>
<dbReference type="PANTHER" id="PTHR45138:SF9">
    <property type="entry name" value="DIGUANYLATE CYCLASE DGCM-RELATED"/>
    <property type="match status" value="1"/>
</dbReference>
<dbReference type="InterPro" id="IPR043128">
    <property type="entry name" value="Rev_trsase/Diguanyl_cyclase"/>
</dbReference>
<dbReference type="SMART" id="SM00267">
    <property type="entry name" value="GGDEF"/>
    <property type="match status" value="1"/>
</dbReference>
<feature type="compositionally biased region" description="Basic and acidic residues" evidence="6">
    <location>
        <begin position="244"/>
        <end position="254"/>
    </location>
</feature>
<feature type="domain" description="GGDEF" evidence="7">
    <location>
        <begin position="485"/>
        <end position="615"/>
    </location>
</feature>
<evidence type="ECO:0000256" key="5">
    <source>
        <dbReference type="SAM" id="Coils"/>
    </source>
</evidence>
<dbReference type="RefSeq" id="WP_103457112.1">
    <property type="nucleotide sequence ID" value="NZ_JAMOHQ010000009.1"/>
</dbReference>
<dbReference type="AlphaFoldDB" id="A0A2S4AKV1"/>
<dbReference type="EMBL" id="PPXG01000006">
    <property type="protein sequence ID" value="POH82103.1"/>
    <property type="molecule type" value="Genomic_DNA"/>
</dbReference>
<dbReference type="Gene3D" id="3.30.70.270">
    <property type="match status" value="1"/>
</dbReference>
<dbReference type="Pfam" id="PF20975">
    <property type="entry name" value="DGCcoil"/>
    <property type="match status" value="1"/>
</dbReference>
<organism evidence="8 9">
    <name type="scientific">Stutzerimonas stutzeri</name>
    <name type="common">Pseudomonas stutzeri</name>
    <dbReference type="NCBI Taxonomy" id="316"/>
    <lineage>
        <taxon>Bacteria</taxon>
        <taxon>Pseudomonadati</taxon>
        <taxon>Pseudomonadota</taxon>
        <taxon>Gammaproteobacteria</taxon>
        <taxon>Pseudomonadales</taxon>
        <taxon>Pseudomonadaceae</taxon>
        <taxon>Stutzerimonas</taxon>
    </lineage>
</organism>
<proteinExistence type="predicted"/>
<dbReference type="OrthoDB" id="9812260at2"/>
<dbReference type="SUPFAM" id="SSF55073">
    <property type="entry name" value="Nucleotide cyclase"/>
    <property type="match status" value="1"/>
</dbReference>
<comment type="catalytic activity">
    <reaction evidence="4">
        <text>2 GTP = 3',3'-c-di-GMP + 2 diphosphate</text>
        <dbReference type="Rhea" id="RHEA:24898"/>
        <dbReference type="ChEBI" id="CHEBI:33019"/>
        <dbReference type="ChEBI" id="CHEBI:37565"/>
        <dbReference type="ChEBI" id="CHEBI:58805"/>
        <dbReference type="EC" id="2.7.7.65"/>
    </reaction>
</comment>
<dbReference type="CDD" id="cd01949">
    <property type="entry name" value="GGDEF"/>
    <property type="match status" value="1"/>
</dbReference>
<evidence type="ECO:0000259" key="7">
    <source>
        <dbReference type="PROSITE" id="PS50887"/>
    </source>
</evidence>
<dbReference type="GO" id="GO:0052621">
    <property type="term" value="F:diguanylate cyclase activity"/>
    <property type="evidence" value="ECO:0007669"/>
    <property type="project" value="UniProtKB-EC"/>
</dbReference>
<dbReference type="InterPro" id="IPR048516">
    <property type="entry name" value="DGCcoil"/>
</dbReference>
<sequence>MSEEAERWKEKYLQLAERQEQQEVRWEQRVDLLRRSLVRSSLAVEGADPAVERCLHEMREILREGDLDEGLSQLVPRLEKAVLESERHRQERAAHLTDALHRLVSQLLGMPLPAELRKPLKRFAKELNQRAARLRELPVLLGELGVLQEQVLSLQSATAPQQSGFLKRFFGGRDDTAAVAVAGEPLLATIPTVSPAAREDIALMQLARIEPAAADPEVAPPNVVPLIPAQFDLIEQEVGREIEAEAEPEPEHLQGTESYALPDSPEPAYSVVAERIEATLGNLLDSLHLPEQHQAQQQTLRARVEQGLNWYELVPLLDDLSMLMVAFGDQGQREFESYLQSLNERLTAMQENLLAAHQGHSEGRDAAQALDAELREQVGGLQDSMRQATDLKSLKQVVEARLDGLLGTVDTYRQQRSEQEQKLGERLQQLVSRVGSLEQAARGLRGHLEEQRQKALQDPLTGLPNRAAWNERLDIEFARWQRYGGDLLLAVLDVDHFKRVNDGYGHLAGDRVLKIIGTELHKRLRKTDFIARFGGEEFVVLLPNTPYDAGRQLMESLRDSIGSCPFHFKGQRVAITVSAGLTAFTDGDTTERAFERADGALYRAKDAGRNRVELA</sequence>
<dbReference type="InterPro" id="IPR000160">
    <property type="entry name" value="GGDEF_dom"/>
</dbReference>
<comment type="subcellular location">
    <subcellularLocation>
        <location evidence="2">Cell inner membrane</location>
    </subcellularLocation>
</comment>
<evidence type="ECO:0000256" key="2">
    <source>
        <dbReference type="ARBA" id="ARBA00004533"/>
    </source>
</evidence>
<evidence type="ECO:0000313" key="9">
    <source>
        <dbReference type="Proteomes" id="UP000237068"/>
    </source>
</evidence>
<comment type="cofactor">
    <cofactor evidence="1">
        <name>Mg(2+)</name>
        <dbReference type="ChEBI" id="CHEBI:18420"/>
    </cofactor>
</comment>
<dbReference type="Pfam" id="PF00990">
    <property type="entry name" value="GGDEF"/>
    <property type="match status" value="1"/>
</dbReference>
<evidence type="ECO:0000256" key="4">
    <source>
        <dbReference type="ARBA" id="ARBA00034247"/>
    </source>
</evidence>